<organism evidence="2 3">
    <name type="scientific">Stieleria neptunia</name>
    <dbReference type="NCBI Taxonomy" id="2527979"/>
    <lineage>
        <taxon>Bacteria</taxon>
        <taxon>Pseudomonadati</taxon>
        <taxon>Planctomycetota</taxon>
        <taxon>Planctomycetia</taxon>
        <taxon>Pirellulales</taxon>
        <taxon>Pirellulaceae</taxon>
        <taxon>Stieleria</taxon>
    </lineage>
</organism>
<protein>
    <submittedName>
        <fullName evidence="2">Uncharacterized protein</fullName>
    </submittedName>
</protein>
<dbReference type="AlphaFoldDB" id="A0A518HZG1"/>
<dbReference type="Proteomes" id="UP000319004">
    <property type="component" value="Chromosome"/>
</dbReference>
<sequence length="61" mass="6844">MVQLIDMDGDLGEQTNLAREHQGKVDELHDLLEQHVKRGRSTPGLPQTNDAEIVIDKRPGK</sequence>
<evidence type="ECO:0000256" key="1">
    <source>
        <dbReference type="SAM" id="MobiDB-lite"/>
    </source>
</evidence>
<dbReference type="InterPro" id="IPR017850">
    <property type="entry name" value="Alkaline_phosphatase_core_sf"/>
</dbReference>
<evidence type="ECO:0000313" key="3">
    <source>
        <dbReference type="Proteomes" id="UP000319004"/>
    </source>
</evidence>
<dbReference type="OrthoDB" id="9783154at2"/>
<gene>
    <name evidence="2" type="ORF">Enr13x_61380</name>
</gene>
<name>A0A518HZG1_9BACT</name>
<reference evidence="2 3" key="1">
    <citation type="submission" date="2019-03" db="EMBL/GenBank/DDBJ databases">
        <title>Deep-cultivation of Planctomycetes and their phenomic and genomic characterization uncovers novel biology.</title>
        <authorList>
            <person name="Wiegand S."/>
            <person name="Jogler M."/>
            <person name="Boedeker C."/>
            <person name="Pinto D."/>
            <person name="Vollmers J."/>
            <person name="Rivas-Marin E."/>
            <person name="Kohn T."/>
            <person name="Peeters S.H."/>
            <person name="Heuer A."/>
            <person name="Rast P."/>
            <person name="Oberbeckmann S."/>
            <person name="Bunk B."/>
            <person name="Jeske O."/>
            <person name="Meyerdierks A."/>
            <person name="Storesund J.E."/>
            <person name="Kallscheuer N."/>
            <person name="Luecker S."/>
            <person name="Lage O.M."/>
            <person name="Pohl T."/>
            <person name="Merkel B.J."/>
            <person name="Hornburger P."/>
            <person name="Mueller R.-W."/>
            <person name="Bruemmer F."/>
            <person name="Labrenz M."/>
            <person name="Spormann A.M."/>
            <person name="Op den Camp H."/>
            <person name="Overmann J."/>
            <person name="Amann R."/>
            <person name="Jetten M.S.M."/>
            <person name="Mascher T."/>
            <person name="Medema M.H."/>
            <person name="Devos D.P."/>
            <person name="Kaster A.-K."/>
            <person name="Ovreas L."/>
            <person name="Rohde M."/>
            <person name="Galperin M.Y."/>
            <person name="Jogler C."/>
        </authorList>
    </citation>
    <scope>NUCLEOTIDE SEQUENCE [LARGE SCALE GENOMIC DNA]</scope>
    <source>
        <strain evidence="2 3">Enr13</strain>
    </source>
</reference>
<feature type="region of interest" description="Disordered" evidence="1">
    <location>
        <begin position="37"/>
        <end position="61"/>
    </location>
</feature>
<proteinExistence type="predicted"/>
<accession>A0A518HZG1</accession>
<dbReference type="SUPFAM" id="SSF53649">
    <property type="entry name" value="Alkaline phosphatase-like"/>
    <property type="match status" value="1"/>
</dbReference>
<dbReference type="EMBL" id="CP037423">
    <property type="protein sequence ID" value="QDV46229.1"/>
    <property type="molecule type" value="Genomic_DNA"/>
</dbReference>
<evidence type="ECO:0000313" key="2">
    <source>
        <dbReference type="EMBL" id="QDV46229.1"/>
    </source>
</evidence>
<keyword evidence="3" id="KW-1185">Reference proteome</keyword>
<dbReference type="RefSeq" id="WP_145390377.1">
    <property type="nucleotide sequence ID" value="NZ_CP037423.1"/>
</dbReference>
<dbReference type="KEGG" id="snep:Enr13x_61380"/>